<dbReference type="InterPro" id="IPR025718">
    <property type="entry name" value="SAP30_Sin3-bd"/>
</dbReference>
<dbReference type="OrthoDB" id="510958at2759"/>
<name>G3B680_CANTC</name>
<dbReference type="STRING" id="590646.G3B680"/>
<organism evidence="4">
    <name type="scientific">Candida tenuis (strain ATCC 10573 / BCRC 21748 / CBS 615 / JCM 9827 / NBRC 10315 / NRRL Y-1498 / VKM Y-70)</name>
    <name type="common">Yeast</name>
    <name type="synonym">Yamadazyma tenuis</name>
    <dbReference type="NCBI Taxonomy" id="590646"/>
    <lineage>
        <taxon>Eukaryota</taxon>
        <taxon>Fungi</taxon>
        <taxon>Dikarya</taxon>
        <taxon>Ascomycota</taxon>
        <taxon>Saccharomycotina</taxon>
        <taxon>Pichiomycetes</taxon>
        <taxon>Debaryomycetaceae</taxon>
        <taxon>Yamadazyma</taxon>
    </lineage>
</organism>
<reference evidence="3 4" key="1">
    <citation type="journal article" date="2011" name="Proc. Natl. Acad. Sci. U.S.A.">
        <title>Comparative genomics of xylose-fermenting fungi for enhanced biofuel production.</title>
        <authorList>
            <person name="Wohlbach D.J."/>
            <person name="Kuo A."/>
            <person name="Sato T.K."/>
            <person name="Potts K.M."/>
            <person name="Salamov A.A."/>
            <person name="LaButti K.M."/>
            <person name="Sun H."/>
            <person name="Clum A."/>
            <person name="Pangilinan J.L."/>
            <person name="Lindquist E.A."/>
            <person name="Lucas S."/>
            <person name="Lapidus A."/>
            <person name="Jin M."/>
            <person name="Gunawan C."/>
            <person name="Balan V."/>
            <person name="Dale B.E."/>
            <person name="Jeffries T.W."/>
            <person name="Zinkel R."/>
            <person name="Barry K.W."/>
            <person name="Grigoriev I.V."/>
            <person name="Gasch A.P."/>
        </authorList>
    </citation>
    <scope>NUCLEOTIDE SEQUENCE [LARGE SCALE GENOMIC DNA]</scope>
    <source>
        <strain evidence="4">ATCC 10573 / BCRC 21748 / CBS 615 / JCM 9827 / NBRC 10315 / NRRL Y-1498 / VKM Y-70</strain>
    </source>
</reference>
<dbReference type="HOGENOM" id="CLU_106811_0_0_1"/>
<dbReference type="Pfam" id="PF13867">
    <property type="entry name" value="SAP30_Sin3_bdg"/>
    <property type="match status" value="1"/>
</dbReference>
<dbReference type="KEGG" id="cten:18245890"/>
<sequence length="149" mass="17280">MAKRESNSESEAKQPTRGVRARTAQQQAQQEFLSKHINSNGPQDKVKIDPLDFNAFTADELNNYSKRYNLGFPECQSLKLDVLNSEIGKKTLSSKKHNKGKRTEKIEKYELSHNLKQHFLSSSVKENEVITNFLYKVRNDDKDFKLEFK</sequence>
<keyword evidence="4" id="KW-1185">Reference proteome</keyword>
<feature type="compositionally biased region" description="Basic and acidic residues" evidence="1">
    <location>
        <begin position="1"/>
        <end position="14"/>
    </location>
</feature>
<gene>
    <name evidence="3" type="ORF">CANTEDRAFT_106473</name>
</gene>
<dbReference type="Proteomes" id="UP000000707">
    <property type="component" value="Unassembled WGS sequence"/>
</dbReference>
<dbReference type="RefSeq" id="XP_006687198.1">
    <property type="nucleotide sequence ID" value="XM_006687135.1"/>
</dbReference>
<dbReference type="Gene3D" id="6.10.160.20">
    <property type="match status" value="1"/>
</dbReference>
<dbReference type="EMBL" id="GL996524">
    <property type="protein sequence ID" value="EGV63405.1"/>
    <property type="molecule type" value="Genomic_DNA"/>
</dbReference>
<protein>
    <recommendedName>
        <fullName evidence="2">Histone deacetylase complex subunit SAP30 Sin3 binding domain-containing protein</fullName>
    </recommendedName>
</protein>
<proteinExistence type="predicted"/>
<feature type="region of interest" description="Disordered" evidence="1">
    <location>
        <begin position="1"/>
        <end position="46"/>
    </location>
</feature>
<evidence type="ECO:0000313" key="3">
    <source>
        <dbReference type="EMBL" id="EGV63405.1"/>
    </source>
</evidence>
<dbReference type="InterPro" id="IPR038291">
    <property type="entry name" value="SAP30_C_sf"/>
</dbReference>
<dbReference type="GeneID" id="18245890"/>
<dbReference type="eggNOG" id="ENOG502RZ9X">
    <property type="taxonomic scope" value="Eukaryota"/>
</dbReference>
<evidence type="ECO:0000259" key="2">
    <source>
        <dbReference type="Pfam" id="PF13867"/>
    </source>
</evidence>
<evidence type="ECO:0000313" key="4">
    <source>
        <dbReference type="Proteomes" id="UP000000707"/>
    </source>
</evidence>
<evidence type="ECO:0000256" key="1">
    <source>
        <dbReference type="SAM" id="MobiDB-lite"/>
    </source>
</evidence>
<accession>G3B680</accession>
<dbReference type="AlphaFoldDB" id="G3B680"/>
<feature type="domain" description="Histone deacetylase complex subunit SAP30 Sin3 binding" evidence="2">
    <location>
        <begin position="95"/>
        <end position="138"/>
    </location>
</feature>